<evidence type="ECO:0000256" key="1">
    <source>
        <dbReference type="ARBA" id="ARBA00004434"/>
    </source>
</evidence>
<evidence type="ECO:0000256" key="3">
    <source>
        <dbReference type="ARBA" id="ARBA00022448"/>
    </source>
</evidence>
<proteinExistence type="inferred from homology"/>
<organism evidence="15">
    <name type="scientific">Rhizochromulina marina</name>
    <dbReference type="NCBI Taxonomy" id="1034831"/>
    <lineage>
        <taxon>Eukaryota</taxon>
        <taxon>Sar</taxon>
        <taxon>Stramenopiles</taxon>
        <taxon>Ochrophyta</taxon>
        <taxon>Dictyochophyceae</taxon>
        <taxon>Rhizochromulinales</taxon>
        <taxon>Rhizochromulina</taxon>
    </lineage>
</organism>
<evidence type="ECO:0000256" key="9">
    <source>
        <dbReference type="ARBA" id="ARBA00023010"/>
    </source>
</evidence>
<keyword evidence="9 12" id="KW-0811">Translocation</keyword>
<evidence type="ECO:0000256" key="12">
    <source>
        <dbReference type="RuleBase" id="RU365079"/>
    </source>
</evidence>
<keyword evidence="4" id="KW-0812">Transmembrane</keyword>
<dbReference type="GO" id="GO:0015031">
    <property type="term" value="P:protein transport"/>
    <property type="evidence" value="ECO:0007669"/>
    <property type="project" value="UniProtKB-KW"/>
</dbReference>
<evidence type="ECO:0000256" key="7">
    <source>
        <dbReference type="ARBA" id="ARBA00022946"/>
    </source>
</evidence>
<evidence type="ECO:0000256" key="10">
    <source>
        <dbReference type="ARBA" id="ARBA00023128"/>
    </source>
</evidence>
<evidence type="ECO:0000256" key="2">
    <source>
        <dbReference type="ARBA" id="ARBA00006344"/>
    </source>
</evidence>
<keyword evidence="6 12" id="KW-0653">Protein transport</keyword>
<evidence type="ECO:0000256" key="5">
    <source>
        <dbReference type="ARBA" id="ARBA00022792"/>
    </source>
</evidence>
<evidence type="ECO:0000259" key="14">
    <source>
        <dbReference type="PROSITE" id="PS50969"/>
    </source>
</evidence>
<dbReference type="InterPro" id="IPR036412">
    <property type="entry name" value="HAD-like_sf"/>
</dbReference>
<keyword evidence="7 12" id="KW-0809">Transit peptide</keyword>
<dbReference type="InterPro" id="IPR050365">
    <property type="entry name" value="TIM50"/>
</dbReference>
<keyword evidence="5" id="KW-0999">Mitochondrion inner membrane</keyword>
<dbReference type="AlphaFoldDB" id="A0A7S2WSD5"/>
<dbReference type="Gene3D" id="3.40.50.1000">
    <property type="entry name" value="HAD superfamily/HAD-like"/>
    <property type="match status" value="1"/>
</dbReference>
<keyword evidence="11" id="KW-0472">Membrane</keyword>
<evidence type="ECO:0000256" key="6">
    <source>
        <dbReference type="ARBA" id="ARBA00022927"/>
    </source>
</evidence>
<accession>A0A7S2WSD5</accession>
<comment type="function">
    <text evidence="12">Essential component of the TIM23 complex, a complex that mediates the translocation of transit peptide-containing proteins across the mitochondrial inner membrane.</text>
</comment>
<evidence type="ECO:0000256" key="4">
    <source>
        <dbReference type="ARBA" id="ARBA00022692"/>
    </source>
</evidence>
<keyword evidence="3 12" id="KW-0813">Transport</keyword>
<dbReference type="CDD" id="cd07521">
    <property type="entry name" value="HAD_FCP1-like"/>
    <property type="match status" value="1"/>
</dbReference>
<comment type="subunit">
    <text evidence="12">Component of the TIM23 complex.</text>
</comment>
<evidence type="ECO:0000256" key="8">
    <source>
        <dbReference type="ARBA" id="ARBA00022989"/>
    </source>
</evidence>
<keyword evidence="10 12" id="KW-0496">Mitochondrion</keyword>
<reference evidence="15" key="1">
    <citation type="submission" date="2021-01" db="EMBL/GenBank/DDBJ databases">
        <authorList>
            <person name="Corre E."/>
            <person name="Pelletier E."/>
            <person name="Niang G."/>
            <person name="Scheremetjew M."/>
            <person name="Finn R."/>
            <person name="Kale V."/>
            <person name="Holt S."/>
            <person name="Cochrane G."/>
            <person name="Meng A."/>
            <person name="Brown T."/>
            <person name="Cohen L."/>
        </authorList>
    </citation>
    <scope>NUCLEOTIDE SEQUENCE</scope>
    <source>
        <strain evidence="15">CCMP1243</strain>
    </source>
</reference>
<name>A0A7S2WSD5_9STRA</name>
<feature type="domain" description="FCP1 homology" evidence="14">
    <location>
        <begin position="139"/>
        <end position="284"/>
    </location>
</feature>
<dbReference type="PROSITE" id="PS50969">
    <property type="entry name" value="FCP1"/>
    <property type="match status" value="1"/>
</dbReference>
<sequence>MTRSMLLATTGRGVSAAVRGIAARRGVPRSASSSNASAKLSKEARRALRKERTLAGESKVSKAPNWGWLALGGVTGGVGLISFAASPYGRETAVGKAIVESYAWRWLVLQLETMSAPLFKPAYTKLLPDWPYFPNIPPDVPCPPTLVIDVEGTLCTSTWDPKYGWRHAKRPGADRFIKEMARYYELVFFSNNIAGVGDPIMASLDKDFVTPHKLFRESTTFHQGAYVKDLSHLNRDMKKVLLIDDDPLAFQFQPENAIQIKPYTDAYDRDDTVLEDLIPFLAAMVNEGVTDFPAVLRNFRSKDAGEIANSYSNLLSSVKQRQEEATTRGLGGLLRNLSPQDMNRLAMPEDQVKIDLSQGAAKASVQAPRNEPSVVRRPLESDRKGRLWQRYDGLMKAQEAEQRKKMEAFHEVMMKKGKEKKEGEERDD</sequence>
<keyword evidence="8" id="KW-1133">Transmembrane helix</keyword>
<dbReference type="SMART" id="SM00577">
    <property type="entry name" value="CPDc"/>
    <property type="match status" value="1"/>
</dbReference>
<dbReference type="InterPro" id="IPR004274">
    <property type="entry name" value="FCP1_dom"/>
</dbReference>
<comment type="similarity">
    <text evidence="2 12">Belongs to the TIM50 family.</text>
</comment>
<evidence type="ECO:0000313" key="15">
    <source>
        <dbReference type="EMBL" id="CAD9704890.1"/>
    </source>
</evidence>
<dbReference type="GO" id="GO:0005744">
    <property type="term" value="C:TIM23 mitochondrial import inner membrane translocase complex"/>
    <property type="evidence" value="ECO:0007669"/>
    <property type="project" value="UniProtKB-UniRule"/>
</dbReference>
<evidence type="ECO:0000256" key="11">
    <source>
        <dbReference type="ARBA" id="ARBA00023136"/>
    </source>
</evidence>
<evidence type="ECO:0000256" key="13">
    <source>
        <dbReference type="SAM" id="MobiDB-lite"/>
    </source>
</evidence>
<feature type="region of interest" description="Disordered" evidence="13">
    <location>
        <begin position="359"/>
        <end position="381"/>
    </location>
</feature>
<dbReference type="Pfam" id="PF03031">
    <property type="entry name" value="NIF"/>
    <property type="match status" value="1"/>
</dbReference>
<comment type="subcellular location">
    <subcellularLocation>
        <location evidence="1 12">Mitochondrion inner membrane</location>
        <topology evidence="1 12">Single-pass membrane protein</topology>
    </subcellularLocation>
</comment>
<dbReference type="FunFam" id="3.40.50.1000:FF:000019">
    <property type="entry name" value="Mitochondrial import inner membrane translocase subunit TIM50"/>
    <property type="match status" value="1"/>
</dbReference>
<protein>
    <recommendedName>
        <fullName evidence="12">Mitochondrial import inner membrane translocase subunit TIM50</fullName>
    </recommendedName>
</protein>
<dbReference type="PANTHER" id="PTHR12210">
    <property type="entry name" value="DULLARD PROTEIN PHOSPHATASE"/>
    <property type="match status" value="1"/>
</dbReference>
<gene>
    <name evidence="15" type="ORF">RMAR1173_LOCUS16753</name>
</gene>
<dbReference type="InterPro" id="IPR023214">
    <property type="entry name" value="HAD_sf"/>
</dbReference>
<dbReference type="EMBL" id="HBHJ01025422">
    <property type="protein sequence ID" value="CAD9704890.1"/>
    <property type="molecule type" value="Transcribed_RNA"/>
</dbReference>
<dbReference type="SUPFAM" id="SSF56784">
    <property type="entry name" value="HAD-like"/>
    <property type="match status" value="1"/>
</dbReference>